<accession>A0A5B7J811</accession>
<evidence type="ECO:0000313" key="3">
    <source>
        <dbReference type="Proteomes" id="UP000324222"/>
    </source>
</evidence>
<proteinExistence type="predicted"/>
<protein>
    <submittedName>
        <fullName evidence="2">Uncharacterized protein</fullName>
    </submittedName>
</protein>
<keyword evidence="3" id="KW-1185">Reference proteome</keyword>
<feature type="signal peptide" evidence="1">
    <location>
        <begin position="1"/>
        <end position="21"/>
    </location>
</feature>
<sequence length="59" mass="6726">MMDRVLRVDLCGYLLLGCGCGVGCWQVKEKEEEGEREEEADSSVEFSLLKAQIILKRYV</sequence>
<dbReference type="Proteomes" id="UP000324222">
    <property type="component" value="Unassembled WGS sequence"/>
</dbReference>
<keyword evidence="1" id="KW-0732">Signal</keyword>
<name>A0A5B7J811_PORTR</name>
<organism evidence="2 3">
    <name type="scientific">Portunus trituberculatus</name>
    <name type="common">Swimming crab</name>
    <name type="synonym">Neptunus trituberculatus</name>
    <dbReference type="NCBI Taxonomy" id="210409"/>
    <lineage>
        <taxon>Eukaryota</taxon>
        <taxon>Metazoa</taxon>
        <taxon>Ecdysozoa</taxon>
        <taxon>Arthropoda</taxon>
        <taxon>Crustacea</taxon>
        <taxon>Multicrustacea</taxon>
        <taxon>Malacostraca</taxon>
        <taxon>Eumalacostraca</taxon>
        <taxon>Eucarida</taxon>
        <taxon>Decapoda</taxon>
        <taxon>Pleocyemata</taxon>
        <taxon>Brachyura</taxon>
        <taxon>Eubrachyura</taxon>
        <taxon>Portunoidea</taxon>
        <taxon>Portunidae</taxon>
        <taxon>Portuninae</taxon>
        <taxon>Portunus</taxon>
    </lineage>
</organism>
<dbReference type="PROSITE" id="PS51257">
    <property type="entry name" value="PROKAR_LIPOPROTEIN"/>
    <property type="match status" value="1"/>
</dbReference>
<dbReference type="EMBL" id="VSRR010090859">
    <property type="protein sequence ID" value="MPC92332.1"/>
    <property type="molecule type" value="Genomic_DNA"/>
</dbReference>
<gene>
    <name evidence="2" type="ORF">E2C01_087415</name>
</gene>
<comment type="caution">
    <text evidence="2">The sequence shown here is derived from an EMBL/GenBank/DDBJ whole genome shotgun (WGS) entry which is preliminary data.</text>
</comment>
<feature type="chain" id="PRO_5023079510" evidence="1">
    <location>
        <begin position="22"/>
        <end position="59"/>
    </location>
</feature>
<evidence type="ECO:0000256" key="1">
    <source>
        <dbReference type="SAM" id="SignalP"/>
    </source>
</evidence>
<dbReference type="AlphaFoldDB" id="A0A5B7J811"/>
<evidence type="ECO:0000313" key="2">
    <source>
        <dbReference type="EMBL" id="MPC92332.1"/>
    </source>
</evidence>
<reference evidence="2 3" key="1">
    <citation type="submission" date="2019-05" db="EMBL/GenBank/DDBJ databases">
        <title>Another draft genome of Portunus trituberculatus and its Hox gene families provides insights of decapod evolution.</title>
        <authorList>
            <person name="Jeong J.-H."/>
            <person name="Song I."/>
            <person name="Kim S."/>
            <person name="Choi T."/>
            <person name="Kim D."/>
            <person name="Ryu S."/>
            <person name="Kim W."/>
        </authorList>
    </citation>
    <scope>NUCLEOTIDE SEQUENCE [LARGE SCALE GENOMIC DNA]</scope>
    <source>
        <tissue evidence="2">Muscle</tissue>
    </source>
</reference>